<dbReference type="SMART" id="SM00908">
    <property type="entry name" value="Gal-bind_lectin"/>
    <property type="match status" value="1"/>
</dbReference>
<dbReference type="GO" id="GO:0030246">
    <property type="term" value="F:carbohydrate binding"/>
    <property type="evidence" value="ECO:0007669"/>
    <property type="project" value="UniProtKB-UniRule"/>
</dbReference>
<dbReference type="OrthoDB" id="5795596at2759"/>
<evidence type="ECO:0000256" key="1">
    <source>
        <dbReference type="ARBA" id="ARBA00022734"/>
    </source>
</evidence>
<dbReference type="InterPro" id="IPR013320">
    <property type="entry name" value="ConA-like_dom_sf"/>
</dbReference>
<dbReference type="Gene3D" id="2.60.120.200">
    <property type="match status" value="2"/>
</dbReference>
<dbReference type="PROSITE" id="PS51304">
    <property type="entry name" value="GALECTIN"/>
    <property type="match status" value="2"/>
</dbReference>
<name>N6TYP1_DENPD</name>
<evidence type="ECO:0000313" key="2">
    <source>
        <dbReference type="EMBL" id="ENN74430.1"/>
    </source>
</evidence>
<organism evidence="2">
    <name type="scientific">Dendroctonus ponderosae</name>
    <name type="common">Mountain pine beetle</name>
    <dbReference type="NCBI Taxonomy" id="77166"/>
    <lineage>
        <taxon>Eukaryota</taxon>
        <taxon>Metazoa</taxon>
        <taxon>Ecdysozoa</taxon>
        <taxon>Arthropoda</taxon>
        <taxon>Hexapoda</taxon>
        <taxon>Insecta</taxon>
        <taxon>Pterygota</taxon>
        <taxon>Neoptera</taxon>
        <taxon>Endopterygota</taxon>
        <taxon>Coleoptera</taxon>
        <taxon>Polyphaga</taxon>
        <taxon>Cucujiformia</taxon>
        <taxon>Curculionidae</taxon>
        <taxon>Scolytinae</taxon>
        <taxon>Dendroctonus</taxon>
    </lineage>
</organism>
<sequence length="308" mass="35156">MDRLTVEERVKIIKCYYKNGDSAISTIRALRADYGRHNRPTQKLEEAGSVTDIVRPVHHRNIRSAENTAVVAQSVEEARIRRFTDVLNIWVTAERPQHPEKVIVLWSGGVIGQFAVNLLYVRGHKTDIVFHFNPRLALRYIVRNSRFNNSWGEEESTSVEKFHLNRNKTFELQIVTTDHEFLAALDGRHICAYVHRTSLEKVNKIEVDGAIDVESLNQQQVEAYPLVSSRQNPFMVPMAASDGDTFINQQLVVPVTAQLPTSLKPGCQLEIMGRVKILPSAFYINLQDGNTLWPHPMIPLHLNPRFCK</sequence>
<proteinExistence type="predicted"/>
<dbReference type="OMA" id="HICAYVH"/>
<gene>
    <name evidence="2" type="ORF">YQE_08982</name>
</gene>
<feature type="non-terminal residue" evidence="2">
    <location>
        <position position="1"/>
    </location>
</feature>
<dbReference type="Pfam" id="PF16087">
    <property type="entry name" value="DUF4817"/>
    <property type="match status" value="1"/>
</dbReference>
<dbReference type="SMART" id="SM00276">
    <property type="entry name" value="GLECT"/>
    <property type="match status" value="1"/>
</dbReference>
<reference evidence="2" key="1">
    <citation type="journal article" date="2013" name="Genome Biol.">
        <title>Draft genome of the mountain pine beetle, Dendroctonus ponderosae Hopkins, a major forest pest.</title>
        <authorList>
            <person name="Keeling C.I."/>
            <person name="Yuen M.M."/>
            <person name="Liao N.Y."/>
            <person name="Docking T.R."/>
            <person name="Chan S.K."/>
            <person name="Taylor G.A."/>
            <person name="Palmquist D.L."/>
            <person name="Jackman S.D."/>
            <person name="Nguyen A."/>
            <person name="Li M."/>
            <person name="Henderson H."/>
            <person name="Janes J.K."/>
            <person name="Zhao Y."/>
            <person name="Pandoh P."/>
            <person name="Moore R."/>
            <person name="Sperling F.A."/>
            <person name="Huber D.P."/>
            <person name="Birol I."/>
            <person name="Jones S.J."/>
            <person name="Bohlmann J."/>
        </authorList>
    </citation>
    <scope>NUCLEOTIDE SEQUENCE</scope>
</reference>
<keyword evidence="1" id="KW-0430">Lectin</keyword>
<dbReference type="HOGENOM" id="CLU_903891_0_0_1"/>
<protein>
    <submittedName>
        <fullName evidence="2">Uncharacterized protein</fullName>
    </submittedName>
</protein>
<dbReference type="InterPro" id="IPR001079">
    <property type="entry name" value="Galectin_CRD"/>
</dbReference>
<dbReference type="GO" id="GO:0016936">
    <property type="term" value="F:galactoside binding"/>
    <property type="evidence" value="ECO:0007669"/>
    <property type="project" value="TreeGrafter"/>
</dbReference>
<dbReference type="InterPro" id="IPR032135">
    <property type="entry name" value="DUF4817"/>
</dbReference>
<dbReference type="Pfam" id="PF00337">
    <property type="entry name" value="Gal-bind_lectin"/>
    <property type="match status" value="2"/>
</dbReference>
<dbReference type="InterPro" id="IPR044156">
    <property type="entry name" value="Galectin-like"/>
</dbReference>
<dbReference type="EMBL" id="KB741065">
    <property type="protein sequence ID" value="ENN74430.1"/>
    <property type="molecule type" value="Genomic_DNA"/>
</dbReference>
<dbReference type="PANTHER" id="PTHR11346:SF176">
    <property type="entry name" value="32 KDA BETA-GALACTOSIDE-BINDING LECTIN LEC-3"/>
    <property type="match status" value="1"/>
</dbReference>
<dbReference type="AlphaFoldDB" id="N6TYP1"/>
<dbReference type="CDD" id="cd00070">
    <property type="entry name" value="GLECT"/>
    <property type="match status" value="1"/>
</dbReference>
<dbReference type="SUPFAM" id="SSF49899">
    <property type="entry name" value="Concanavalin A-like lectins/glucanases"/>
    <property type="match status" value="2"/>
</dbReference>
<accession>N6TYP1</accession>
<dbReference type="PANTHER" id="PTHR11346">
    <property type="entry name" value="GALECTIN"/>
    <property type="match status" value="1"/>
</dbReference>